<comment type="caution">
    <text evidence="2">The sequence shown here is derived from an EMBL/GenBank/DDBJ whole genome shotgun (WGS) entry which is preliminary data.</text>
</comment>
<evidence type="ECO:0000313" key="2">
    <source>
        <dbReference type="EMBL" id="OIN56231.1"/>
    </source>
</evidence>
<keyword evidence="3" id="KW-1185">Reference proteome</keyword>
<gene>
    <name evidence="2" type="ORF">BLX24_25885</name>
</gene>
<name>A0A1S2VBW3_9BACT</name>
<sequence>MIERRQFKETSIFLVFQNLIEMELKEVEDYINEISCELRQKQKKLEKDYENANKKVEEDAEYDVNSFFEDDIHKYFKVFPIYTYNPLLLTLYGQFENWLKKLCDLDSRKGFSKVRVKDLAGNNYIEKSRRYLEIVAEINLDDTKLEWQKITQIQKLRNCIAHNDSNIIKDKSIPIEKQELYKNILNDNRLEFDKIKGDFYIKEPEFLFDTIGLIRKYLAAVIDKIKSRNVVAKNMSMPFDNANWGQEKTENLLKQIISALNQLDENEARTDEYKDSDLKGNLRGIFESMAFNVTKLYSFFTNGKWETIDQKYIIEEREKGLEKIKKLYDIK</sequence>
<dbReference type="EMBL" id="MORL01000026">
    <property type="protein sequence ID" value="OIN56231.1"/>
    <property type="molecule type" value="Genomic_DNA"/>
</dbReference>
<dbReference type="RefSeq" id="WP_071506135.1">
    <property type="nucleotide sequence ID" value="NZ_MORL01000026.1"/>
</dbReference>
<evidence type="ECO:0000313" key="3">
    <source>
        <dbReference type="Proteomes" id="UP000181790"/>
    </source>
</evidence>
<reference evidence="2 3" key="1">
    <citation type="submission" date="2016-10" db="EMBL/GenBank/DDBJ databases">
        <title>Arsenicibacter rosenii gen. nov., sp. nov., an efficient arsenic-methylating bacterium isolated from an arsenic-contaminated paddy soil.</title>
        <authorList>
            <person name="Huang K."/>
        </authorList>
    </citation>
    <scope>NUCLEOTIDE SEQUENCE [LARGE SCALE GENOMIC DNA]</scope>
    <source>
        <strain evidence="2 3">SM-1</strain>
    </source>
</reference>
<dbReference type="OrthoDB" id="1490886at2"/>
<evidence type="ECO:0000256" key="1">
    <source>
        <dbReference type="SAM" id="Coils"/>
    </source>
</evidence>
<organism evidence="2 3">
    <name type="scientific">Arsenicibacter rosenii</name>
    <dbReference type="NCBI Taxonomy" id="1750698"/>
    <lineage>
        <taxon>Bacteria</taxon>
        <taxon>Pseudomonadati</taxon>
        <taxon>Bacteroidota</taxon>
        <taxon>Cytophagia</taxon>
        <taxon>Cytophagales</taxon>
        <taxon>Spirosomataceae</taxon>
        <taxon>Arsenicibacter</taxon>
    </lineage>
</organism>
<feature type="coiled-coil region" evidence="1">
    <location>
        <begin position="24"/>
        <end position="59"/>
    </location>
</feature>
<proteinExistence type="predicted"/>
<dbReference type="Proteomes" id="UP000181790">
    <property type="component" value="Unassembled WGS sequence"/>
</dbReference>
<protein>
    <submittedName>
        <fullName evidence="2">Uncharacterized protein</fullName>
    </submittedName>
</protein>
<keyword evidence="1" id="KW-0175">Coiled coil</keyword>
<accession>A0A1S2VBW3</accession>
<dbReference type="AlphaFoldDB" id="A0A1S2VBW3"/>